<dbReference type="InterPro" id="IPR021486">
    <property type="entry name" value="DUF3139"/>
</dbReference>
<comment type="caution">
    <text evidence="2">The sequence shown here is derived from an EMBL/GenBank/DDBJ whole genome shotgun (WGS) entry which is preliminary data.</text>
</comment>
<organism evidence="2 3">
    <name type="scientific">Peribacillus loiseleuriae</name>
    <dbReference type="NCBI Taxonomy" id="1679170"/>
    <lineage>
        <taxon>Bacteria</taxon>
        <taxon>Bacillati</taxon>
        <taxon>Bacillota</taxon>
        <taxon>Bacilli</taxon>
        <taxon>Bacillales</taxon>
        <taxon>Bacillaceae</taxon>
        <taxon>Peribacillus</taxon>
    </lineage>
</organism>
<dbReference type="Pfam" id="PF11337">
    <property type="entry name" value="DUF3139"/>
    <property type="match status" value="1"/>
</dbReference>
<evidence type="ECO:0000313" key="3">
    <source>
        <dbReference type="Proteomes" id="UP000037146"/>
    </source>
</evidence>
<reference evidence="3" key="1">
    <citation type="submission" date="2015-07" db="EMBL/GenBank/DDBJ databases">
        <title>Genome sequencing project for genomic taxonomy and phylogenomics of Bacillus-like bacteria.</title>
        <authorList>
            <person name="Liu B."/>
            <person name="Wang J."/>
            <person name="Zhu Y."/>
            <person name="Liu G."/>
            <person name="Chen Q."/>
            <person name="Chen Z."/>
            <person name="Lan J."/>
            <person name="Che J."/>
            <person name="Ge C."/>
            <person name="Shi H."/>
            <person name="Pan Z."/>
            <person name="Liu X."/>
        </authorList>
    </citation>
    <scope>NUCLEOTIDE SEQUENCE [LARGE SCALE GENOMIC DNA]</scope>
    <source>
        <strain evidence="3">FJAT-27997</strain>
    </source>
</reference>
<dbReference type="AlphaFoldDB" id="A0A0K9GU27"/>
<sequence>MGLLTKKNVLNIILGIILIGIVSFLFITMYLLNNGNPYHNYLVNKHIPAHLEQLGYTGEDIVKQQRIAPKHGVNHSVYHEHYEVIFKDEPQLEYLYGLTKKEKNVVQFCEKETLIAKNTYGYMTTEKTNHSESECIGYLDNRN</sequence>
<evidence type="ECO:0000313" key="2">
    <source>
        <dbReference type="EMBL" id="KMY50150.1"/>
    </source>
</evidence>
<dbReference type="OrthoDB" id="2884721at2"/>
<protein>
    <recommendedName>
        <fullName evidence="4">DUF3139 domain-containing protein</fullName>
    </recommendedName>
</protein>
<dbReference type="STRING" id="1679170.AC625_12105"/>
<keyword evidence="3" id="KW-1185">Reference proteome</keyword>
<accession>A0A0K9GU27</accession>
<dbReference type="EMBL" id="LFZW01000001">
    <property type="protein sequence ID" value="KMY50150.1"/>
    <property type="molecule type" value="Genomic_DNA"/>
</dbReference>
<keyword evidence="1" id="KW-1133">Transmembrane helix</keyword>
<evidence type="ECO:0000256" key="1">
    <source>
        <dbReference type="SAM" id="Phobius"/>
    </source>
</evidence>
<dbReference type="PATRIC" id="fig|1679170.3.peg.2755"/>
<keyword evidence="1" id="KW-0812">Transmembrane</keyword>
<gene>
    <name evidence="2" type="ORF">AC625_12105</name>
</gene>
<feature type="transmembrane region" description="Helical" evidence="1">
    <location>
        <begin position="12"/>
        <end position="32"/>
    </location>
</feature>
<dbReference type="RefSeq" id="WP_053178092.1">
    <property type="nucleotide sequence ID" value="NZ_LFZW01000001.1"/>
</dbReference>
<name>A0A0K9GU27_9BACI</name>
<evidence type="ECO:0008006" key="4">
    <source>
        <dbReference type="Google" id="ProtNLM"/>
    </source>
</evidence>
<keyword evidence="1" id="KW-0472">Membrane</keyword>
<proteinExistence type="predicted"/>
<dbReference type="Proteomes" id="UP000037146">
    <property type="component" value="Unassembled WGS sequence"/>
</dbReference>